<dbReference type="InterPro" id="IPR029016">
    <property type="entry name" value="GAF-like_dom_sf"/>
</dbReference>
<dbReference type="SMART" id="SM00448">
    <property type="entry name" value="REC"/>
    <property type="match status" value="1"/>
</dbReference>
<dbReference type="InterPro" id="IPR001789">
    <property type="entry name" value="Sig_transdc_resp-reg_receiver"/>
</dbReference>
<dbReference type="InterPro" id="IPR006674">
    <property type="entry name" value="HD_domain"/>
</dbReference>
<dbReference type="Pfam" id="PF13185">
    <property type="entry name" value="GAF_2"/>
    <property type="match status" value="1"/>
</dbReference>
<dbReference type="PROSITE" id="PS51831">
    <property type="entry name" value="HD"/>
    <property type="match status" value="1"/>
</dbReference>
<dbReference type="Proteomes" id="UP000502179">
    <property type="component" value="Chromosome"/>
</dbReference>
<evidence type="ECO:0000256" key="1">
    <source>
        <dbReference type="ARBA" id="ARBA00022679"/>
    </source>
</evidence>
<dbReference type="CDD" id="cd00077">
    <property type="entry name" value="HDc"/>
    <property type="match status" value="1"/>
</dbReference>
<dbReference type="NCBIfam" id="TIGR00277">
    <property type="entry name" value="HDIG"/>
    <property type="match status" value="1"/>
</dbReference>
<dbReference type="InterPro" id="IPR006675">
    <property type="entry name" value="HDIG_dom"/>
</dbReference>
<dbReference type="GO" id="GO:0016301">
    <property type="term" value="F:kinase activity"/>
    <property type="evidence" value="ECO:0007669"/>
    <property type="project" value="UniProtKB-KW"/>
</dbReference>
<keyword evidence="4" id="KW-1185">Reference proteome</keyword>
<dbReference type="GO" id="GO:0000160">
    <property type="term" value="P:phosphorelay signal transduction system"/>
    <property type="evidence" value="ECO:0007669"/>
    <property type="project" value="InterPro"/>
</dbReference>
<dbReference type="SMART" id="SM00065">
    <property type="entry name" value="GAF"/>
    <property type="match status" value="1"/>
</dbReference>
<dbReference type="SUPFAM" id="SSF52172">
    <property type="entry name" value="CheY-like"/>
    <property type="match status" value="1"/>
</dbReference>
<dbReference type="InterPro" id="IPR052020">
    <property type="entry name" value="Cyclic_di-GMP/3'3'-cGAMP_PDE"/>
</dbReference>
<gene>
    <name evidence="3" type="ORF">G4V39_00685</name>
</gene>
<dbReference type="PROSITE" id="PS51832">
    <property type="entry name" value="HD_GYP"/>
    <property type="match status" value="1"/>
</dbReference>
<accession>A0A6G7PT69</accession>
<evidence type="ECO:0000313" key="3">
    <source>
        <dbReference type="EMBL" id="QIJ70874.1"/>
    </source>
</evidence>
<dbReference type="CDD" id="cd17536">
    <property type="entry name" value="REC_YesN-like"/>
    <property type="match status" value="1"/>
</dbReference>
<dbReference type="InterPro" id="IPR003018">
    <property type="entry name" value="GAF"/>
</dbReference>
<name>A0A6G7PT69_9BACT</name>
<dbReference type="PROSITE" id="PS50110">
    <property type="entry name" value="RESPONSE_REGULATORY"/>
    <property type="match status" value="1"/>
</dbReference>
<sequence>MIATDTYPKSAEETPKEHLRILVVDDEPHIRELIREYLSRFDNIETLEAANAFKALEIVQTQEIDGVILDIYMPGMDGLELLRRLKKINRHLIIILMTGYPSFDCLVEAIRSGASDFLPKPFKLTDLQLAVERLSRERKLIVENLNLTAEQAVLRELNDRLKKKIREQSILFSISEALSRVKSTLELYQKVTHLAHRLTEADAAFFWIANTDEAKLITMAEVGERKILSPYRCLSLSSDSGLVKVFKEGLPAMYVQDSRRQLQGFSGSLIAVPFAIREETLGILAAARKPDRPSFSEEDLFTLHLLVERASLNVENLILYESILLNLHSTLRALVTTLEAKDPYTKEHSQRVTEWAVKIAKQMNLPEEEIDSLRFAAQLHDIGKIGIRDHILMKPGRLTPEEYEIIKKHPVIGEEIVSHLGLLPQEKAIIRHHHERWDGKGYPDGLQGEEIPLLSRILAVADAFDALTSTRPYRKAMSYEEALAELERNKWTQFDGRAVEALVKIISKESDHG</sequence>
<dbReference type="SUPFAM" id="SSF109604">
    <property type="entry name" value="HD-domain/PDEase-like"/>
    <property type="match status" value="1"/>
</dbReference>
<dbReference type="InterPro" id="IPR037522">
    <property type="entry name" value="HD_GYP_dom"/>
</dbReference>
<dbReference type="Gene3D" id="3.40.50.2300">
    <property type="match status" value="1"/>
</dbReference>
<dbReference type="PANTHER" id="PTHR45228:SF4">
    <property type="entry name" value="LIPOPROTEIN"/>
    <property type="match status" value="1"/>
</dbReference>
<protein>
    <submittedName>
        <fullName evidence="3">Response regulator</fullName>
    </submittedName>
</protein>
<dbReference type="SUPFAM" id="SSF55781">
    <property type="entry name" value="GAF domain-like"/>
    <property type="match status" value="1"/>
</dbReference>
<dbReference type="Gene3D" id="1.10.3210.10">
    <property type="entry name" value="Hypothetical protein af1432"/>
    <property type="match status" value="1"/>
</dbReference>
<reference evidence="3 4" key="1">
    <citation type="submission" date="2020-02" db="EMBL/GenBank/DDBJ databases">
        <title>Genome analysis of Thermosulfuriphilus ammonigenes ST65T, an anaerobic thermophilic chemolithoautotrophic bacterium isolated from a deep-sea hydrothermal vent.</title>
        <authorList>
            <person name="Slobodkina G."/>
            <person name="Allioux M."/>
            <person name="Merkel A."/>
            <person name="Alain K."/>
            <person name="Jebbar M."/>
            <person name="Slobodkin A."/>
        </authorList>
    </citation>
    <scope>NUCLEOTIDE SEQUENCE [LARGE SCALE GENOMIC DNA]</scope>
    <source>
        <strain evidence="3 4">ST65</strain>
    </source>
</reference>
<keyword evidence="2" id="KW-0418">Kinase</keyword>
<dbReference type="Pfam" id="PF00072">
    <property type="entry name" value="Response_reg"/>
    <property type="match status" value="1"/>
</dbReference>
<dbReference type="PANTHER" id="PTHR45228">
    <property type="entry name" value="CYCLIC DI-GMP PHOSPHODIESTERASE TM_0186-RELATED"/>
    <property type="match status" value="1"/>
</dbReference>
<proteinExistence type="predicted"/>
<dbReference type="Pfam" id="PF13487">
    <property type="entry name" value="HD_5"/>
    <property type="match status" value="1"/>
</dbReference>
<organism evidence="3 4">
    <name type="scientific">Thermosulfuriphilus ammonigenes</name>
    <dbReference type="NCBI Taxonomy" id="1936021"/>
    <lineage>
        <taxon>Bacteria</taxon>
        <taxon>Pseudomonadati</taxon>
        <taxon>Thermodesulfobacteriota</taxon>
        <taxon>Thermodesulfobacteria</taxon>
        <taxon>Thermodesulfobacteriales</taxon>
        <taxon>Thermodesulfobacteriaceae</taxon>
        <taxon>Thermosulfuriphilus</taxon>
    </lineage>
</organism>
<dbReference type="Gene3D" id="3.30.450.40">
    <property type="match status" value="1"/>
</dbReference>
<dbReference type="RefSeq" id="WP_166031097.1">
    <property type="nucleotide sequence ID" value="NZ_CP048877.1"/>
</dbReference>
<dbReference type="AlphaFoldDB" id="A0A6G7PT69"/>
<keyword evidence="1" id="KW-0808">Transferase</keyword>
<dbReference type="KEGG" id="tav:G4V39_00685"/>
<dbReference type="SMART" id="SM00471">
    <property type="entry name" value="HDc"/>
    <property type="match status" value="1"/>
</dbReference>
<evidence type="ECO:0000313" key="4">
    <source>
        <dbReference type="Proteomes" id="UP000502179"/>
    </source>
</evidence>
<dbReference type="InterPro" id="IPR011006">
    <property type="entry name" value="CheY-like_superfamily"/>
</dbReference>
<dbReference type="EMBL" id="CP048877">
    <property type="protein sequence ID" value="QIJ70874.1"/>
    <property type="molecule type" value="Genomic_DNA"/>
</dbReference>
<dbReference type="InterPro" id="IPR003607">
    <property type="entry name" value="HD/PDEase_dom"/>
</dbReference>
<evidence type="ECO:0000256" key="2">
    <source>
        <dbReference type="ARBA" id="ARBA00022777"/>
    </source>
</evidence>